<protein>
    <submittedName>
        <fullName evidence="1">Uncharacterized protein</fullName>
    </submittedName>
</protein>
<reference evidence="1" key="1">
    <citation type="journal article" date="2020" name="Phytopathology">
        <title>Genome Sequence Resources of Colletotrichum truncatum, C. plurivorum, C. musicola, and C. sojae: Four Species Pathogenic to Soybean (Glycine max).</title>
        <authorList>
            <person name="Rogerio F."/>
            <person name="Boufleur T.R."/>
            <person name="Ciampi-Guillardi M."/>
            <person name="Sukno S.A."/>
            <person name="Thon M.R."/>
            <person name="Massola Junior N.S."/>
            <person name="Baroncelli R."/>
        </authorList>
    </citation>
    <scope>NUCLEOTIDE SEQUENCE</scope>
    <source>
        <strain evidence="1">LFN0074</strain>
    </source>
</reference>
<sequence>MFKGRRFLRLARARS</sequence>
<evidence type="ECO:0000313" key="2">
    <source>
        <dbReference type="Proteomes" id="UP000639643"/>
    </source>
</evidence>
<gene>
    <name evidence="1" type="ORF">CMUS01_16672</name>
</gene>
<name>A0A8H6ILQ6_9PEZI</name>
<organism evidence="1 2">
    <name type="scientific">Colletotrichum musicola</name>
    <dbReference type="NCBI Taxonomy" id="2175873"/>
    <lineage>
        <taxon>Eukaryota</taxon>
        <taxon>Fungi</taxon>
        <taxon>Dikarya</taxon>
        <taxon>Ascomycota</taxon>
        <taxon>Pezizomycotina</taxon>
        <taxon>Sordariomycetes</taxon>
        <taxon>Hypocreomycetidae</taxon>
        <taxon>Glomerellales</taxon>
        <taxon>Glomerellaceae</taxon>
        <taxon>Colletotrichum</taxon>
        <taxon>Colletotrichum orchidearum species complex</taxon>
    </lineage>
</organism>
<accession>A0A8H6ILQ6</accession>
<dbReference type="EMBL" id="WIGM01002134">
    <property type="protein sequence ID" value="KAF6783477.1"/>
    <property type="molecule type" value="Genomic_DNA"/>
</dbReference>
<keyword evidence="2" id="KW-1185">Reference proteome</keyword>
<evidence type="ECO:0000313" key="1">
    <source>
        <dbReference type="EMBL" id="KAF6783477.1"/>
    </source>
</evidence>
<proteinExistence type="predicted"/>
<dbReference type="Proteomes" id="UP000639643">
    <property type="component" value="Unassembled WGS sequence"/>
</dbReference>
<comment type="caution">
    <text evidence="1">The sequence shown here is derived from an EMBL/GenBank/DDBJ whole genome shotgun (WGS) entry which is preliminary data.</text>
</comment>